<gene>
    <name evidence="1" type="ORF">Goshw_013164</name>
</gene>
<dbReference type="EMBL" id="JABFAF010000009">
    <property type="protein sequence ID" value="MBA0865542.1"/>
    <property type="molecule type" value="Genomic_DNA"/>
</dbReference>
<reference evidence="1 2" key="1">
    <citation type="journal article" date="2019" name="Genome Biol. Evol.">
        <title>Insights into the evolution of the New World diploid cottons (Gossypium, subgenus Houzingenia) based on genome sequencing.</title>
        <authorList>
            <person name="Grover C.E."/>
            <person name="Arick M.A. 2nd"/>
            <person name="Thrash A."/>
            <person name="Conover J.L."/>
            <person name="Sanders W.S."/>
            <person name="Peterson D.G."/>
            <person name="Frelichowski J.E."/>
            <person name="Scheffler J.A."/>
            <person name="Scheffler B.E."/>
            <person name="Wendel J.F."/>
        </authorList>
    </citation>
    <scope>NUCLEOTIDE SEQUENCE [LARGE SCALE GENOMIC DNA]</scope>
    <source>
        <strain evidence="1">1</strain>
        <tissue evidence="1">Leaf</tissue>
    </source>
</reference>
<keyword evidence="2" id="KW-1185">Reference proteome</keyword>
<dbReference type="OrthoDB" id="946076at2759"/>
<evidence type="ECO:0000313" key="2">
    <source>
        <dbReference type="Proteomes" id="UP000593576"/>
    </source>
</evidence>
<accession>A0A7J9M350</accession>
<dbReference type="AlphaFoldDB" id="A0A7J9M350"/>
<organism evidence="1 2">
    <name type="scientific">Gossypium schwendimanii</name>
    <name type="common">Cotton</name>
    <dbReference type="NCBI Taxonomy" id="34291"/>
    <lineage>
        <taxon>Eukaryota</taxon>
        <taxon>Viridiplantae</taxon>
        <taxon>Streptophyta</taxon>
        <taxon>Embryophyta</taxon>
        <taxon>Tracheophyta</taxon>
        <taxon>Spermatophyta</taxon>
        <taxon>Magnoliopsida</taxon>
        <taxon>eudicotyledons</taxon>
        <taxon>Gunneridae</taxon>
        <taxon>Pentapetalae</taxon>
        <taxon>rosids</taxon>
        <taxon>malvids</taxon>
        <taxon>Malvales</taxon>
        <taxon>Malvaceae</taxon>
        <taxon>Malvoideae</taxon>
        <taxon>Gossypium</taxon>
    </lineage>
</organism>
<proteinExistence type="predicted"/>
<protein>
    <submittedName>
        <fullName evidence="1">Uncharacterized protein</fullName>
    </submittedName>
</protein>
<evidence type="ECO:0000313" key="1">
    <source>
        <dbReference type="EMBL" id="MBA0865542.1"/>
    </source>
</evidence>
<dbReference type="Proteomes" id="UP000593576">
    <property type="component" value="Unassembled WGS sequence"/>
</dbReference>
<comment type="caution">
    <text evidence="1">The sequence shown here is derived from an EMBL/GenBank/DDBJ whole genome shotgun (WGS) entry which is preliminary data.</text>
</comment>
<name>A0A7J9M350_GOSSC</name>
<sequence length="186" mass="21012">MEGSSKLAVVYGIRPWILPGCMAGYNILVIFVVTEEWFSFIESEPSYILAWAPHLPANYFPDFFEQVLRKMEAPLEQLIDGLEIHMLEDKFWVNPSNDCYFLWLAPTSVLYVSHASLDSATSAQLDGRACALAVVGVGGWNSTIFAGFPIYPNSTRLEDWGRMKNKLEGDSLVARLWIWKASKGKR</sequence>